<dbReference type="AlphaFoldDB" id="A0A0K1XE49"/>
<dbReference type="InterPro" id="IPR055210">
    <property type="entry name" value="CtpA/B_N"/>
</dbReference>
<evidence type="ECO:0000256" key="3">
    <source>
        <dbReference type="ARBA" id="ARBA00022801"/>
    </source>
</evidence>
<keyword evidence="4 5" id="KW-0720">Serine protease</keyword>
<dbReference type="Gene3D" id="3.90.226.10">
    <property type="entry name" value="2-enoyl-CoA Hydratase, Chain A, domain 1"/>
    <property type="match status" value="1"/>
</dbReference>
<dbReference type="SUPFAM" id="SSF50156">
    <property type="entry name" value="PDZ domain-like"/>
    <property type="match status" value="1"/>
</dbReference>
<dbReference type="Gene3D" id="3.30.750.44">
    <property type="match status" value="1"/>
</dbReference>
<dbReference type="GO" id="GO:0030288">
    <property type="term" value="C:outer membrane-bounded periplasmic space"/>
    <property type="evidence" value="ECO:0007669"/>
    <property type="project" value="TreeGrafter"/>
</dbReference>
<feature type="compositionally biased region" description="Basic and acidic residues" evidence="6">
    <location>
        <begin position="408"/>
        <end position="425"/>
    </location>
</feature>
<keyword evidence="3 5" id="KW-0378">Hydrolase</keyword>
<dbReference type="GO" id="GO:0004175">
    <property type="term" value="F:endopeptidase activity"/>
    <property type="evidence" value="ECO:0007669"/>
    <property type="project" value="TreeGrafter"/>
</dbReference>
<dbReference type="Proteomes" id="UP000063953">
    <property type="component" value="Chromosome"/>
</dbReference>
<dbReference type="GO" id="GO:0008236">
    <property type="term" value="F:serine-type peptidase activity"/>
    <property type="evidence" value="ECO:0007669"/>
    <property type="project" value="UniProtKB-KW"/>
</dbReference>
<keyword evidence="10" id="KW-1185">Reference proteome</keyword>
<name>A0A0K1XE49_9GAMM</name>
<dbReference type="Gene3D" id="2.30.42.10">
    <property type="match status" value="1"/>
</dbReference>
<dbReference type="PANTHER" id="PTHR32060:SF30">
    <property type="entry name" value="CARBOXY-TERMINAL PROCESSING PROTEASE CTPA"/>
    <property type="match status" value="1"/>
</dbReference>
<feature type="domain" description="PDZ" evidence="8">
    <location>
        <begin position="103"/>
        <end position="171"/>
    </location>
</feature>
<evidence type="ECO:0000259" key="8">
    <source>
        <dbReference type="PROSITE" id="PS50106"/>
    </source>
</evidence>
<dbReference type="InterPro" id="IPR036034">
    <property type="entry name" value="PDZ_sf"/>
</dbReference>
<dbReference type="PANTHER" id="PTHR32060">
    <property type="entry name" value="TAIL-SPECIFIC PROTEASE"/>
    <property type="match status" value="1"/>
</dbReference>
<dbReference type="PROSITE" id="PS50106">
    <property type="entry name" value="PDZ"/>
    <property type="match status" value="1"/>
</dbReference>
<dbReference type="InterPro" id="IPR041489">
    <property type="entry name" value="PDZ_6"/>
</dbReference>
<comment type="similarity">
    <text evidence="1 5">Belongs to the peptidase S41A family.</text>
</comment>
<feature type="chain" id="PRO_5005472226" evidence="7">
    <location>
        <begin position="28"/>
        <end position="448"/>
    </location>
</feature>
<dbReference type="SMART" id="SM00228">
    <property type="entry name" value="PDZ"/>
    <property type="match status" value="1"/>
</dbReference>
<accession>A0A0K1XE49</accession>
<keyword evidence="7" id="KW-0732">Signal</keyword>
<dbReference type="SMART" id="SM00245">
    <property type="entry name" value="TSPc"/>
    <property type="match status" value="1"/>
</dbReference>
<evidence type="ECO:0000313" key="9">
    <source>
        <dbReference type="EMBL" id="AKX59447.1"/>
    </source>
</evidence>
<dbReference type="EMBL" id="CP012365">
    <property type="protein sequence ID" value="AKX59447.1"/>
    <property type="molecule type" value="Genomic_DNA"/>
</dbReference>
<keyword evidence="2 5" id="KW-0645">Protease</keyword>
<gene>
    <name evidence="9" type="ORF">AKN88_05515</name>
</gene>
<dbReference type="CDD" id="cd06782">
    <property type="entry name" value="cpPDZ_CPP-like"/>
    <property type="match status" value="1"/>
</dbReference>
<evidence type="ECO:0000256" key="5">
    <source>
        <dbReference type="RuleBase" id="RU004404"/>
    </source>
</evidence>
<sequence>MLHKRPLLSLSLSLSLTVAAGFPAAFAAQPPNAQSSKPATAAPIQQVPASVPLDELRTFAEVFERIKTAYVEPIDDKTLLENAIKGMLSNLDPHSAYLEPEAFRNVTESTSGEFGGLGIEVGTEDGLLKVVTPIDDTPAAKAGIEAGDLIIKIDGQPTKGLSIMDAVNKMRGKPNSKITLTIVREGGTPFDLTLERAVIKTRSVRHQLLDQGYGLIRISQFQVNTGKEVEKALMQLRSDNKAQALKGLVLDLRNNPGGVLQAAVEVTDLFIDSGLIVYTKGRFPNSDLSFSATQKQYSHRVPIVVLINGGSASASEIVAGALQDHKRAVVMGTDSFGKGSVQTVLPLNNERGLKLTTALYYTPNGRSIQAQGIIPDIEVERAKVTLEQSPQGLREADLARHLGNASGAEERSSSSVKARESRPQDEDYQLAQALNLLKGLNLTSHIKK</sequence>
<dbReference type="GO" id="GO:0007165">
    <property type="term" value="P:signal transduction"/>
    <property type="evidence" value="ECO:0007669"/>
    <property type="project" value="TreeGrafter"/>
</dbReference>
<evidence type="ECO:0000256" key="2">
    <source>
        <dbReference type="ARBA" id="ARBA00022670"/>
    </source>
</evidence>
<dbReference type="InterPro" id="IPR001478">
    <property type="entry name" value="PDZ"/>
</dbReference>
<organism evidence="9 10">
    <name type="scientific">Thiopseudomonas alkaliphila</name>
    <dbReference type="NCBI Taxonomy" id="1697053"/>
    <lineage>
        <taxon>Bacteria</taxon>
        <taxon>Pseudomonadati</taxon>
        <taxon>Pseudomonadota</taxon>
        <taxon>Gammaproteobacteria</taxon>
        <taxon>Pseudomonadales</taxon>
        <taxon>Pseudomonadaceae</taxon>
        <taxon>Thiopseudomonas</taxon>
    </lineage>
</organism>
<dbReference type="Pfam" id="PF22694">
    <property type="entry name" value="CtpB_N-like"/>
    <property type="match status" value="1"/>
</dbReference>
<dbReference type="STRING" id="1697053.AKN87_08050"/>
<dbReference type="FunFam" id="3.90.226.10:FF:000029">
    <property type="entry name" value="Peptidase, S41 family"/>
    <property type="match status" value="1"/>
</dbReference>
<feature type="signal peptide" evidence="7">
    <location>
        <begin position="1"/>
        <end position="27"/>
    </location>
</feature>
<feature type="region of interest" description="Disordered" evidence="6">
    <location>
        <begin position="404"/>
        <end position="427"/>
    </location>
</feature>
<reference evidence="9 10" key="1">
    <citation type="journal article" date="2015" name="Genome Announc.">
        <title>Genome Sequences of Oblitimonas alkaliphila gen. nov. sp. nov. (Proposed), a Novel Bacterium of the Pseudomonadaceae Family.</title>
        <authorList>
            <person name="Lauer A.C."/>
            <person name="Nicholson A.C."/>
            <person name="Humrighouse B.W."/>
            <person name="Emery B."/>
            <person name="Drobish A."/>
            <person name="Juieng P."/>
            <person name="Loparev V."/>
            <person name="McQuiston J.R."/>
        </authorList>
    </citation>
    <scope>NUCLEOTIDE SEQUENCE [LARGE SCALE GENOMIC DNA]</scope>
    <source>
        <strain evidence="9 10">E5571</strain>
    </source>
</reference>
<dbReference type="FunFam" id="2.30.42.10:FF:000063">
    <property type="entry name" value="Peptidase, S41 family"/>
    <property type="match status" value="1"/>
</dbReference>
<dbReference type="GO" id="GO:0006508">
    <property type="term" value="P:proteolysis"/>
    <property type="evidence" value="ECO:0007669"/>
    <property type="project" value="UniProtKB-KW"/>
</dbReference>
<evidence type="ECO:0000256" key="7">
    <source>
        <dbReference type="SAM" id="SignalP"/>
    </source>
</evidence>
<evidence type="ECO:0000256" key="4">
    <source>
        <dbReference type="ARBA" id="ARBA00022825"/>
    </source>
</evidence>
<dbReference type="InterPro" id="IPR004447">
    <property type="entry name" value="Peptidase_S41A"/>
</dbReference>
<proteinExistence type="inferred from homology"/>
<protein>
    <submittedName>
        <fullName evidence="9">Peptidase S41</fullName>
    </submittedName>
</protein>
<dbReference type="Pfam" id="PF03572">
    <property type="entry name" value="Peptidase_S41"/>
    <property type="match status" value="1"/>
</dbReference>
<dbReference type="PATRIC" id="fig|1698449.3.peg.1106"/>
<dbReference type="CDD" id="cd07560">
    <property type="entry name" value="Peptidase_S41_CPP"/>
    <property type="match status" value="1"/>
</dbReference>
<evidence type="ECO:0000313" key="10">
    <source>
        <dbReference type="Proteomes" id="UP000063953"/>
    </source>
</evidence>
<dbReference type="InterPro" id="IPR005151">
    <property type="entry name" value="Tail-specific_protease"/>
</dbReference>
<dbReference type="SUPFAM" id="SSF52096">
    <property type="entry name" value="ClpP/crotonase"/>
    <property type="match status" value="1"/>
</dbReference>
<dbReference type="RefSeq" id="WP_053100628.1">
    <property type="nucleotide sequence ID" value="NZ_CP012365.1"/>
</dbReference>
<dbReference type="NCBIfam" id="TIGR00225">
    <property type="entry name" value="prc"/>
    <property type="match status" value="1"/>
</dbReference>
<dbReference type="Pfam" id="PF17820">
    <property type="entry name" value="PDZ_6"/>
    <property type="match status" value="1"/>
</dbReference>
<dbReference type="InterPro" id="IPR029045">
    <property type="entry name" value="ClpP/crotonase-like_dom_sf"/>
</dbReference>
<evidence type="ECO:0000256" key="1">
    <source>
        <dbReference type="ARBA" id="ARBA00009179"/>
    </source>
</evidence>
<evidence type="ECO:0000256" key="6">
    <source>
        <dbReference type="SAM" id="MobiDB-lite"/>
    </source>
</evidence>